<feature type="domain" description="DUF403" evidence="1">
    <location>
        <begin position="9"/>
        <end position="166"/>
    </location>
</feature>
<dbReference type="RefSeq" id="WP_027890292.1">
    <property type="nucleotide sequence ID" value="NZ_CASFMS010000052.1"/>
</dbReference>
<dbReference type="Pfam" id="PF04168">
    <property type="entry name" value="Alpha-E"/>
    <property type="match status" value="1"/>
</dbReference>
<accession>A0A239TMQ1</accession>
<dbReference type="eggNOG" id="COG2307">
    <property type="taxonomic scope" value="Bacteria"/>
</dbReference>
<dbReference type="GeneID" id="78507040"/>
<gene>
    <name evidence="2" type="ORF">SAMEA4364220_01032</name>
</gene>
<evidence type="ECO:0000313" key="3">
    <source>
        <dbReference type="Proteomes" id="UP000215383"/>
    </source>
</evidence>
<protein>
    <submittedName>
        <fullName evidence="2">Bacterial domain of uncharacterized function (DUF403)</fullName>
    </submittedName>
</protein>
<sequence>MDIIALNKVDNLIWLGRYSERVYSTIKEFFISYDKMLEHPNFYIKYCNDFKIPNIYSDTEDFVKRYIKDTNDPNSIISNLYRAYDNCVILRNEIGTQTMSYLELAVNDLTSLKDFDSCIIDLQNILDHILAFWASLDDEIENYEIRNIIKLGRRLERLDMYLYLHKDMHELVKACDMLEHRLDYSHIPYNKEAFIELQSMLKNPNTNQDNLDYNKAISLTESLI</sequence>
<keyword evidence="3" id="KW-1185">Reference proteome</keyword>
<evidence type="ECO:0000259" key="1">
    <source>
        <dbReference type="Pfam" id="PF04168"/>
    </source>
</evidence>
<dbReference type="Proteomes" id="UP000215383">
    <property type="component" value="Chromosome 1"/>
</dbReference>
<dbReference type="InterPro" id="IPR007296">
    <property type="entry name" value="DUF403"/>
</dbReference>
<organism evidence="2 3">
    <name type="scientific">Megamonas hypermegale</name>
    <dbReference type="NCBI Taxonomy" id="158847"/>
    <lineage>
        <taxon>Bacteria</taxon>
        <taxon>Bacillati</taxon>
        <taxon>Bacillota</taxon>
        <taxon>Negativicutes</taxon>
        <taxon>Selenomonadales</taxon>
        <taxon>Selenomonadaceae</taxon>
        <taxon>Megamonas</taxon>
    </lineage>
</organism>
<reference evidence="2 3" key="1">
    <citation type="submission" date="2017-06" db="EMBL/GenBank/DDBJ databases">
        <authorList>
            <consortium name="Pathogen Informatics"/>
        </authorList>
    </citation>
    <scope>NUCLEOTIDE SEQUENCE [LARGE SCALE GENOMIC DNA]</scope>
    <source>
        <strain evidence="2 3">NCTC10570</strain>
    </source>
</reference>
<dbReference type="EMBL" id="LT906446">
    <property type="protein sequence ID" value="SNU99020.1"/>
    <property type="molecule type" value="Genomic_DNA"/>
</dbReference>
<dbReference type="AlphaFoldDB" id="A0A239TMQ1"/>
<name>A0A239TMQ1_9FIRM</name>
<evidence type="ECO:0000313" key="2">
    <source>
        <dbReference type="EMBL" id="SNU99020.1"/>
    </source>
</evidence>
<proteinExistence type="predicted"/>
<dbReference type="OrthoDB" id="9803532at2"/>